<dbReference type="RefSeq" id="WP_044894433.1">
    <property type="nucleotide sequence ID" value="NZ_JAUSTR010000001.1"/>
</dbReference>
<evidence type="ECO:0000313" key="1">
    <source>
        <dbReference type="EMBL" id="MDQ0161341.1"/>
    </source>
</evidence>
<protein>
    <recommendedName>
        <fullName evidence="3">Resolvase HTH domain-containing protein</fullName>
    </recommendedName>
</protein>
<sequence>MEFVIVLLFLISIVLLGISFTGRDHFKELEQEVEHLSVSAMQEIYKIKKKMRVFEEELLQSGNGSISQNTQPIINFDYYTKNQILTKYKQGMSITDIAKSENVTAEEVKLIIEQNKRELS</sequence>
<proteinExistence type="predicted"/>
<keyword evidence="2" id="KW-1185">Reference proteome</keyword>
<comment type="caution">
    <text evidence="1">The sequence shown here is derived from an EMBL/GenBank/DDBJ whole genome shotgun (WGS) entry which is preliminary data.</text>
</comment>
<accession>A0ABT9VK48</accession>
<evidence type="ECO:0008006" key="3">
    <source>
        <dbReference type="Google" id="ProtNLM"/>
    </source>
</evidence>
<evidence type="ECO:0000313" key="2">
    <source>
        <dbReference type="Proteomes" id="UP001225646"/>
    </source>
</evidence>
<reference evidence="1 2" key="1">
    <citation type="submission" date="2023-07" db="EMBL/GenBank/DDBJ databases">
        <title>Genomic Encyclopedia of Type Strains, Phase IV (KMG-IV): sequencing the most valuable type-strain genomes for metagenomic binning, comparative biology and taxonomic classification.</title>
        <authorList>
            <person name="Goeker M."/>
        </authorList>
    </citation>
    <scope>NUCLEOTIDE SEQUENCE [LARGE SCALE GENOMIC DNA]</scope>
    <source>
        <strain evidence="1 2">DSM 19092</strain>
    </source>
</reference>
<dbReference type="Proteomes" id="UP001225646">
    <property type="component" value="Unassembled WGS sequence"/>
</dbReference>
<organism evidence="1 2">
    <name type="scientific">Aeribacillus alveayuensis</name>
    <dbReference type="NCBI Taxonomy" id="279215"/>
    <lineage>
        <taxon>Bacteria</taxon>
        <taxon>Bacillati</taxon>
        <taxon>Bacillota</taxon>
        <taxon>Bacilli</taxon>
        <taxon>Bacillales</taxon>
        <taxon>Bacillaceae</taxon>
        <taxon>Aeribacillus</taxon>
    </lineage>
</organism>
<dbReference type="EMBL" id="JAUSTR010000001">
    <property type="protein sequence ID" value="MDQ0161341.1"/>
    <property type="molecule type" value="Genomic_DNA"/>
</dbReference>
<gene>
    <name evidence="1" type="ORF">J2S06_000411</name>
</gene>
<name>A0ABT9VK48_9BACI</name>